<dbReference type="Proteomes" id="UP000694580">
    <property type="component" value="Chromosome 12"/>
</dbReference>
<comment type="catalytic activity">
    <reaction evidence="1">
        <text>Random endo-hydrolysis of N-acetyl-beta-D-glucosaminide (1-&gt;4)-beta-linkages in chitin and chitodextrins.</text>
        <dbReference type="EC" id="3.2.1.14"/>
    </reaction>
</comment>
<evidence type="ECO:0000313" key="24">
    <source>
        <dbReference type="Ensembl" id="ENSDCDP00010029352.1"/>
    </source>
</evidence>
<evidence type="ECO:0000256" key="8">
    <source>
        <dbReference type="ARBA" id="ARBA00022669"/>
    </source>
</evidence>
<dbReference type="InterPro" id="IPR050314">
    <property type="entry name" value="Glycosyl_Hydrlase_18"/>
</dbReference>
<dbReference type="GO" id="GO:0006032">
    <property type="term" value="P:chitin catabolic process"/>
    <property type="evidence" value="ECO:0007669"/>
    <property type="project" value="UniProtKB-KW"/>
</dbReference>
<dbReference type="InterPro" id="IPR017853">
    <property type="entry name" value="GH"/>
</dbReference>
<evidence type="ECO:0000256" key="2">
    <source>
        <dbReference type="ARBA" id="ARBA00004496"/>
    </source>
</evidence>
<dbReference type="AlphaFoldDB" id="A0AAY4C8H1"/>
<dbReference type="SMART" id="SM00636">
    <property type="entry name" value="Glyco_18"/>
    <property type="match status" value="1"/>
</dbReference>
<feature type="domain" description="GH18" evidence="23">
    <location>
        <begin position="22"/>
        <end position="389"/>
    </location>
</feature>
<dbReference type="FunFam" id="3.10.50.10:FF:000001">
    <property type="entry name" value="Chitinase 3-like 1"/>
    <property type="match status" value="1"/>
</dbReference>
<keyword evidence="13" id="KW-0146">Chitin degradation</keyword>
<dbReference type="CDD" id="cd02872">
    <property type="entry name" value="GH18_chitolectin_chitotriosidase"/>
    <property type="match status" value="1"/>
</dbReference>
<feature type="domain" description="Chitin-binding type-2" evidence="22">
    <location>
        <begin position="406"/>
        <end position="455"/>
    </location>
</feature>
<evidence type="ECO:0000256" key="19">
    <source>
        <dbReference type="ARBA" id="ARBA00062006"/>
    </source>
</evidence>
<dbReference type="Ensembl" id="ENSDCDT00010036257.1">
    <property type="protein sequence ID" value="ENSDCDP00010029352.1"/>
    <property type="gene ID" value="ENSDCDG00010018492.1"/>
</dbReference>
<dbReference type="GeneTree" id="ENSGT00940000161149"/>
<keyword evidence="18" id="KW-0624">Polysaccharide degradation</keyword>
<dbReference type="GO" id="GO:0005576">
    <property type="term" value="C:extracellular region"/>
    <property type="evidence" value="ECO:0007669"/>
    <property type="project" value="UniProtKB-SubCell"/>
</dbReference>
<keyword evidence="25" id="KW-1185">Reference proteome</keyword>
<evidence type="ECO:0000256" key="13">
    <source>
        <dbReference type="ARBA" id="ARBA00023024"/>
    </source>
</evidence>
<dbReference type="Pfam" id="PF00704">
    <property type="entry name" value="Glyco_hydro_18"/>
    <property type="match status" value="1"/>
</dbReference>
<accession>A0AAY4C8H1</accession>
<keyword evidence="14" id="KW-1015">Disulfide bond</keyword>
<evidence type="ECO:0000313" key="25">
    <source>
        <dbReference type="Proteomes" id="UP000694580"/>
    </source>
</evidence>
<sequence>DFFLLGPLAFGLLLSLQIVASTKLVCYITNWAQYRPGAGKFTPDNVDPFLCTHVIFTLATITKDNQLTTVEWNDVEMYQSLNRLKNVNPALKTLLSVGGWVNGVSPFIEMVSKPENREKFIASALSFLRTHEFDGMDLAWEFPGHNGSPPQDKQRFTALINELKEAMAKEAVDTKKTPLLLSAKVAPLKSTVDIAYNVSAIASQLDFLSIMTYDYHGHWESVTGHNSPLYPSSIDKGTHLLHNIDASVTYWLEQGAPADKLLMTFPTFGRTFHLTTSAQGLGVPTNGPAEAGPYTRDAGFWSYYEICSFISDGTVGWIEEQKVPYAARGQSWVGFDNQESFTAKAQWLTVKDLGGVSVWTLDFDDFGGTFCSEGDYPLVNHLRNSLGFPPKPTTTKAPTTTPDPITSFCVGRPDGLYPNPTDETTYFQCFRGNTYLHKCQPGLIYQDSCKCCNWP</sequence>
<proteinExistence type="inferred from homology"/>
<evidence type="ECO:0000256" key="16">
    <source>
        <dbReference type="ARBA" id="ARBA00023277"/>
    </source>
</evidence>
<evidence type="ECO:0000256" key="12">
    <source>
        <dbReference type="ARBA" id="ARBA00022859"/>
    </source>
</evidence>
<dbReference type="Gene3D" id="3.20.20.80">
    <property type="entry name" value="Glycosidases"/>
    <property type="match status" value="1"/>
</dbReference>
<keyword evidence="11" id="KW-0378">Hydrolase</keyword>
<gene>
    <name evidence="24" type="primary">OVGP1</name>
</gene>
<keyword evidence="7" id="KW-0964">Secreted</keyword>
<evidence type="ECO:0000256" key="4">
    <source>
        <dbReference type="ARBA" id="ARBA00009121"/>
    </source>
</evidence>
<evidence type="ECO:0000256" key="7">
    <source>
        <dbReference type="ARBA" id="ARBA00022525"/>
    </source>
</evidence>
<dbReference type="InterPro" id="IPR002557">
    <property type="entry name" value="Chitin-bd_dom"/>
</dbReference>
<keyword evidence="8" id="KW-0147">Chitin-binding</keyword>
<evidence type="ECO:0000256" key="10">
    <source>
        <dbReference type="ARBA" id="ARBA00022729"/>
    </source>
</evidence>
<evidence type="ECO:0000256" key="6">
    <source>
        <dbReference type="ARBA" id="ARBA00022490"/>
    </source>
</evidence>
<protein>
    <recommendedName>
        <fullName evidence="20">Acidic mammalian chitinase</fullName>
        <ecNumber evidence="5">3.2.1.14</ecNumber>
    </recommendedName>
</protein>
<evidence type="ECO:0000256" key="9">
    <source>
        <dbReference type="ARBA" id="ARBA00022703"/>
    </source>
</evidence>
<dbReference type="Pfam" id="PF01607">
    <property type="entry name" value="CBM_14"/>
    <property type="match status" value="1"/>
</dbReference>
<feature type="signal peptide" evidence="21">
    <location>
        <begin position="1"/>
        <end position="21"/>
    </location>
</feature>
<dbReference type="GO" id="GO:0000272">
    <property type="term" value="P:polysaccharide catabolic process"/>
    <property type="evidence" value="ECO:0007669"/>
    <property type="project" value="UniProtKB-KW"/>
</dbReference>
<reference evidence="24" key="3">
    <citation type="submission" date="2025-09" db="UniProtKB">
        <authorList>
            <consortium name="Ensembl"/>
        </authorList>
    </citation>
    <scope>IDENTIFICATION</scope>
</reference>
<dbReference type="PROSITE" id="PS51910">
    <property type="entry name" value="GH18_2"/>
    <property type="match status" value="1"/>
</dbReference>
<comment type="subunit">
    <text evidence="19">Interacts with EGFR.</text>
</comment>
<dbReference type="Gene3D" id="3.10.50.10">
    <property type="match status" value="1"/>
</dbReference>
<dbReference type="GO" id="GO:0005737">
    <property type="term" value="C:cytoplasm"/>
    <property type="evidence" value="ECO:0007669"/>
    <property type="project" value="UniProtKB-SubCell"/>
</dbReference>
<dbReference type="GO" id="GO:0006954">
    <property type="term" value="P:inflammatory response"/>
    <property type="evidence" value="ECO:0007669"/>
    <property type="project" value="UniProtKB-KW"/>
</dbReference>
<reference evidence="24" key="2">
    <citation type="submission" date="2025-08" db="UniProtKB">
        <authorList>
            <consortium name="Ensembl"/>
        </authorList>
    </citation>
    <scope>IDENTIFICATION</scope>
</reference>
<evidence type="ECO:0000256" key="3">
    <source>
        <dbReference type="ARBA" id="ARBA00004613"/>
    </source>
</evidence>
<feature type="chain" id="PRO_5044328565" description="Acidic mammalian chitinase" evidence="21">
    <location>
        <begin position="22"/>
        <end position="455"/>
    </location>
</feature>
<evidence type="ECO:0000256" key="21">
    <source>
        <dbReference type="SAM" id="SignalP"/>
    </source>
</evidence>
<comment type="subcellular location">
    <subcellularLocation>
        <location evidence="2">Cytoplasm</location>
    </subcellularLocation>
    <subcellularLocation>
        <location evidence="3">Secreted</location>
    </subcellularLocation>
</comment>
<dbReference type="SUPFAM" id="SSF54556">
    <property type="entry name" value="Chitinase insertion domain"/>
    <property type="match status" value="1"/>
</dbReference>
<organism evidence="24 25">
    <name type="scientific">Denticeps clupeoides</name>
    <name type="common">denticle herring</name>
    <dbReference type="NCBI Taxonomy" id="299321"/>
    <lineage>
        <taxon>Eukaryota</taxon>
        <taxon>Metazoa</taxon>
        <taxon>Chordata</taxon>
        <taxon>Craniata</taxon>
        <taxon>Vertebrata</taxon>
        <taxon>Euteleostomi</taxon>
        <taxon>Actinopterygii</taxon>
        <taxon>Neopterygii</taxon>
        <taxon>Teleostei</taxon>
        <taxon>Clupei</taxon>
        <taxon>Clupeiformes</taxon>
        <taxon>Denticipitoidei</taxon>
        <taxon>Denticipitidae</taxon>
        <taxon>Denticeps</taxon>
    </lineage>
</organism>
<keyword evidence="15" id="KW-0395">Inflammatory response</keyword>
<dbReference type="Gene3D" id="2.170.140.10">
    <property type="entry name" value="Chitin binding domain"/>
    <property type="match status" value="1"/>
</dbReference>
<evidence type="ECO:0000259" key="22">
    <source>
        <dbReference type="PROSITE" id="PS50940"/>
    </source>
</evidence>
<evidence type="ECO:0000256" key="1">
    <source>
        <dbReference type="ARBA" id="ARBA00000822"/>
    </source>
</evidence>
<dbReference type="SUPFAM" id="SSF57625">
    <property type="entry name" value="Invertebrate chitin-binding proteins"/>
    <property type="match status" value="1"/>
</dbReference>
<keyword evidence="9" id="KW-0053">Apoptosis</keyword>
<evidence type="ECO:0000256" key="18">
    <source>
        <dbReference type="ARBA" id="ARBA00023326"/>
    </source>
</evidence>
<dbReference type="InterPro" id="IPR036508">
    <property type="entry name" value="Chitin-bd_dom_sf"/>
</dbReference>
<evidence type="ECO:0000256" key="17">
    <source>
        <dbReference type="ARBA" id="ARBA00023295"/>
    </source>
</evidence>
<dbReference type="GO" id="GO:0008843">
    <property type="term" value="F:endochitinase activity"/>
    <property type="evidence" value="ECO:0007669"/>
    <property type="project" value="UniProtKB-EC"/>
</dbReference>
<evidence type="ECO:0000256" key="20">
    <source>
        <dbReference type="ARBA" id="ARBA00072739"/>
    </source>
</evidence>
<dbReference type="EC" id="3.2.1.14" evidence="5"/>
<evidence type="ECO:0000256" key="5">
    <source>
        <dbReference type="ARBA" id="ARBA00012729"/>
    </source>
</evidence>
<evidence type="ECO:0000259" key="23">
    <source>
        <dbReference type="PROSITE" id="PS51910"/>
    </source>
</evidence>
<dbReference type="GO" id="GO:0002376">
    <property type="term" value="P:immune system process"/>
    <property type="evidence" value="ECO:0007669"/>
    <property type="project" value="UniProtKB-KW"/>
</dbReference>
<evidence type="ECO:0000256" key="14">
    <source>
        <dbReference type="ARBA" id="ARBA00023157"/>
    </source>
</evidence>
<dbReference type="PROSITE" id="PS50940">
    <property type="entry name" value="CHIT_BIND_II"/>
    <property type="match status" value="1"/>
</dbReference>
<dbReference type="SUPFAM" id="SSF51445">
    <property type="entry name" value="(Trans)glycosidases"/>
    <property type="match status" value="1"/>
</dbReference>
<evidence type="ECO:0000256" key="15">
    <source>
        <dbReference type="ARBA" id="ARBA00023198"/>
    </source>
</evidence>
<keyword evidence="6" id="KW-0963">Cytoplasm</keyword>
<keyword evidence="17" id="KW-0326">Glycosidase</keyword>
<dbReference type="GO" id="GO:0006915">
    <property type="term" value="P:apoptotic process"/>
    <property type="evidence" value="ECO:0007669"/>
    <property type="project" value="UniProtKB-KW"/>
</dbReference>
<name>A0AAY4C8H1_9TELE</name>
<keyword evidence="12" id="KW-0391">Immunity</keyword>
<dbReference type="FunFam" id="2.170.140.10:FF:000001">
    <property type="entry name" value="Acidic mammalian chitinase"/>
    <property type="match status" value="1"/>
</dbReference>
<dbReference type="InterPro" id="IPR029070">
    <property type="entry name" value="Chitinase_insertion_sf"/>
</dbReference>
<dbReference type="FunFam" id="3.20.20.80:FF:000081">
    <property type="entry name" value="Chitinase 1"/>
    <property type="match status" value="1"/>
</dbReference>
<keyword evidence="16" id="KW-0119">Carbohydrate metabolism</keyword>
<comment type="similarity">
    <text evidence="4">Belongs to the glycosyl hydrolase 18 family. Chitinase class II subfamily.</text>
</comment>
<evidence type="ECO:0000256" key="11">
    <source>
        <dbReference type="ARBA" id="ARBA00022801"/>
    </source>
</evidence>
<dbReference type="GO" id="GO:0008061">
    <property type="term" value="F:chitin binding"/>
    <property type="evidence" value="ECO:0007669"/>
    <property type="project" value="UniProtKB-KW"/>
</dbReference>
<reference evidence="24 25" key="1">
    <citation type="submission" date="2020-06" db="EMBL/GenBank/DDBJ databases">
        <authorList>
            <consortium name="Wellcome Sanger Institute Data Sharing"/>
        </authorList>
    </citation>
    <scope>NUCLEOTIDE SEQUENCE [LARGE SCALE GENOMIC DNA]</scope>
</reference>
<dbReference type="InterPro" id="IPR011583">
    <property type="entry name" value="Chitinase_II/V-like_cat"/>
</dbReference>
<dbReference type="PANTHER" id="PTHR11177:SF332">
    <property type="entry name" value="CHITINASE"/>
    <property type="match status" value="1"/>
</dbReference>
<keyword evidence="10 21" id="KW-0732">Signal</keyword>
<dbReference type="InterPro" id="IPR001223">
    <property type="entry name" value="Glyco_hydro18_cat"/>
</dbReference>
<dbReference type="PANTHER" id="PTHR11177">
    <property type="entry name" value="CHITINASE"/>
    <property type="match status" value="1"/>
</dbReference>
<dbReference type="FunFam" id="3.20.20.80:FF:000007">
    <property type="entry name" value="Acidic mammalian chitinase"/>
    <property type="match status" value="1"/>
</dbReference>